<proteinExistence type="predicted"/>
<evidence type="ECO:0000313" key="3">
    <source>
        <dbReference type="Proteomes" id="UP001600888"/>
    </source>
</evidence>
<dbReference type="PANTHER" id="PTHR47332">
    <property type="entry name" value="SET DOMAIN-CONTAINING PROTEIN 5"/>
    <property type="match status" value="1"/>
</dbReference>
<dbReference type="PROSITE" id="PS50280">
    <property type="entry name" value="SET"/>
    <property type="match status" value="1"/>
</dbReference>
<dbReference type="Proteomes" id="UP001600888">
    <property type="component" value="Unassembled WGS sequence"/>
</dbReference>
<dbReference type="CDD" id="cd20071">
    <property type="entry name" value="SET_SMYD"/>
    <property type="match status" value="1"/>
</dbReference>
<comment type="caution">
    <text evidence="2">The sequence shown here is derived from an EMBL/GenBank/DDBJ whole genome shotgun (WGS) entry which is preliminary data.</text>
</comment>
<dbReference type="InterPro" id="IPR046341">
    <property type="entry name" value="SET_dom_sf"/>
</dbReference>
<protein>
    <recommendedName>
        <fullName evidence="1">SET domain-containing protein</fullName>
    </recommendedName>
</protein>
<evidence type="ECO:0000313" key="2">
    <source>
        <dbReference type="EMBL" id="KAL2279632.1"/>
    </source>
</evidence>
<feature type="domain" description="SET" evidence="1">
    <location>
        <begin position="140"/>
        <end position="294"/>
    </location>
</feature>
<sequence length="439" mass="49183">MSSWSRSSLILPSYFDMKYLKPIGAAFFMLHVKALGSASAETRVELVCPVLPVGTWPLPTTCPIDISNPIENETVPVQDSQWYRSDICHEAGQDEICAFTQPAFNAGHGIALVTTATILQKMVSLPVFSSHGSQQSASKQPVSLAYRDAQIPGKGVGLVATRPLRNNDAFLSRMPIVMVDDTAFKRLGRARLTDLVTQAIGDLPQIHQAEYLNLTTHQEVKTHDEKVYEIFMKNDFITPVEGIMDFHSVFPEVSRLNHACRPNSKYTFDASTLSQSVFAARKIEAGEELTVTYFDSVQTRSRRQLLSRHGWGFECTCSHCSASGETIKESDERVEQILKLQKDLDDYSPSSAATPEKAELLVKLFEAEGLVTRMVEAYYRAALEYNGIGSAEEAVRFAKLCVEEGEVLESSIRPFMSNMRELMRGPSDHWTWRFRLSHR</sequence>
<dbReference type="InterPro" id="IPR053185">
    <property type="entry name" value="SET_domain_protein"/>
</dbReference>
<dbReference type="PANTHER" id="PTHR47332:SF6">
    <property type="entry name" value="SET DOMAIN-CONTAINING PROTEIN"/>
    <property type="match status" value="1"/>
</dbReference>
<dbReference type="InterPro" id="IPR001214">
    <property type="entry name" value="SET_dom"/>
</dbReference>
<gene>
    <name evidence="2" type="ORF">FJTKL_13317</name>
</gene>
<reference evidence="2 3" key="1">
    <citation type="submission" date="2024-03" db="EMBL/GenBank/DDBJ databases">
        <title>A high-quality draft genome sequence of Diaporthe vaccinii, a causative agent of upright dieback and viscid rot disease in cranberry plants.</title>
        <authorList>
            <person name="Sarrasin M."/>
            <person name="Lang B.F."/>
            <person name="Burger G."/>
        </authorList>
    </citation>
    <scope>NUCLEOTIDE SEQUENCE [LARGE SCALE GENOMIC DNA]</scope>
    <source>
        <strain evidence="2 3">IS7</strain>
    </source>
</reference>
<name>A0ABR4EB50_9PEZI</name>
<keyword evidence="3" id="KW-1185">Reference proteome</keyword>
<dbReference type="Gene3D" id="2.170.270.10">
    <property type="entry name" value="SET domain"/>
    <property type="match status" value="1"/>
</dbReference>
<organism evidence="2 3">
    <name type="scientific">Diaporthe vaccinii</name>
    <dbReference type="NCBI Taxonomy" id="105482"/>
    <lineage>
        <taxon>Eukaryota</taxon>
        <taxon>Fungi</taxon>
        <taxon>Dikarya</taxon>
        <taxon>Ascomycota</taxon>
        <taxon>Pezizomycotina</taxon>
        <taxon>Sordariomycetes</taxon>
        <taxon>Sordariomycetidae</taxon>
        <taxon>Diaporthales</taxon>
        <taxon>Diaporthaceae</taxon>
        <taxon>Diaporthe</taxon>
        <taxon>Diaporthe eres species complex</taxon>
    </lineage>
</organism>
<accession>A0ABR4EB50</accession>
<dbReference type="EMBL" id="JBAWTH010000074">
    <property type="protein sequence ID" value="KAL2279632.1"/>
    <property type="molecule type" value="Genomic_DNA"/>
</dbReference>
<dbReference type="SUPFAM" id="SSF82199">
    <property type="entry name" value="SET domain"/>
    <property type="match status" value="1"/>
</dbReference>
<evidence type="ECO:0000259" key="1">
    <source>
        <dbReference type="PROSITE" id="PS50280"/>
    </source>
</evidence>
<dbReference type="Pfam" id="PF00856">
    <property type="entry name" value="SET"/>
    <property type="match status" value="1"/>
</dbReference>